<gene>
    <name evidence="1" type="ORF">FNV43_RR04217</name>
</gene>
<evidence type="ECO:0000313" key="2">
    <source>
        <dbReference type="Proteomes" id="UP000796880"/>
    </source>
</evidence>
<proteinExistence type="predicted"/>
<comment type="caution">
    <text evidence="1">The sequence shown here is derived from an EMBL/GenBank/DDBJ whole genome shotgun (WGS) entry which is preliminary data.</text>
</comment>
<dbReference type="AlphaFoldDB" id="A0A8K0HJT7"/>
<sequence>MERLDRVAAWRNFGVVWASGETSWRLACVRRPIVRRGVEESAFQQRCLKHFHSQAQMDELKHGLEETMDWALCAGCN</sequence>
<protein>
    <submittedName>
        <fullName evidence="1">Uncharacterized protein</fullName>
    </submittedName>
</protein>
<evidence type="ECO:0000313" key="1">
    <source>
        <dbReference type="EMBL" id="KAF3453776.1"/>
    </source>
</evidence>
<name>A0A8K0HJT7_9ROSA</name>
<keyword evidence="2" id="KW-1185">Reference proteome</keyword>
<dbReference type="EMBL" id="VOIH02000002">
    <property type="protein sequence ID" value="KAF3453776.1"/>
    <property type="molecule type" value="Genomic_DNA"/>
</dbReference>
<reference evidence="1" key="1">
    <citation type="submission" date="2020-03" db="EMBL/GenBank/DDBJ databases">
        <title>A high-quality chromosome-level genome assembly of a woody plant with both climbing and erect habits, Rhamnella rubrinervis.</title>
        <authorList>
            <person name="Lu Z."/>
            <person name="Yang Y."/>
            <person name="Zhu X."/>
            <person name="Sun Y."/>
        </authorList>
    </citation>
    <scope>NUCLEOTIDE SEQUENCE</scope>
    <source>
        <strain evidence="1">BYM</strain>
        <tissue evidence="1">Leaf</tissue>
    </source>
</reference>
<organism evidence="1 2">
    <name type="scientific">Rhamnella rubrinervis</name>
    <dbReference type="NCBI Taxonomy" id="2594499"/>
    <lineage>
        <taxon>Eukaryota</taxon>
        <taxon>Viridiplantae</taxon>
        <taxon>Streptophyta</taxon>
        <taxon>Embryophyta</taxon>
        <taxon>Tracheophyta</taxon>
        <taxon>Spermatophyta</taxon>
        <taxon>Magnoliopsida</taxon>
        <taxon>eudicotyledons</taxon>
        <taxon>Gunneridae</taxon>
        <taxon>Pentapetalae</taxon>
        <taxon>rosids</taxon>
        <taxon>fabids</taxon>
        <taxon>Rosales</taxon>
        <taxon>Rhamnaceae</taxon>
        <taxon>rhamnoid group</taxon>
        <taxon>Rhamneae</taxon>
        <taxon>Rhamnella</taxon>
    </lineage>
</organism>
<dbReference type="Proteomes" id="UP000796880">
    <property type="component" value="Unassembled WGS sequence"/>
</dbReference>
<accession>A0A8K0HJT7</accession>